<sequence length="344" mass="40613">MVNLSNNKIIFSCTQTQIERNIHDEIIKFYGCFQLGFFAKYEALTIANSIRRTVLTQSRQYAITAIKIENIKHEYSSIRGVKETIFDILKNLQKIILSSERKVFKTQILCVSESGPKQLKAKDLKFPTFLHCINPNQLILTLESSIQFRMIIFIDHISVYSSSLFTCHYYKNLYLYLTQFKRTHSLLSTDFLLLNPKTSPILNLNYTIHKKTNQSEMIIFDIWTDGSVHPAFLLRQAIQRLLVLLVPFYEFKKVIHFKYQKPILSKLFLSKFIKLDLCNFPIENNLYKKLLNLRVSTIGDLYKFLLKKDTVSFNQLTYADRFQIKQLLKLVHLYISRRYIKMDN</sequence>
<keyword evidence="5" id="KW-0934">Plastid</keyword>
<dbReference type="InterPro" id="IPR011262">
    <property type="entry name" value="DNA-dir_RNA_pol_insert"/>
</dbReference>
<name>A0A1C9JBC9_9CHLO</name>
<reference evidence="5" key="2">
    <citation type="submission" date="2016-08" db="EMBL/GenBank/DDBJ databases">
        <authorList>
            <person name="Seilhamer J.J."/>
        </authorList>
    </citation>
    <scope>NUCLEOTIDE SEQUENCE</scope>
</reference>
<dbReference type="InterPro" id="IPR036643">
    <property type="entry name" value="RNApol_insert_sf"/>
</dbReference>
<dbReference type="Pfam" id="PF01000">
    <property type="entry name" value="RNA_pol_A_bac"/>
    <property type="match status" value="1"/>
</dbReference>
<reference evidence="5" key="1">
    <citation type="journal article" date="2016" name="Genome Biol. Evol.">
        <title>Evolutionary Dynamics of Chloroplast Genomes in Low Light: A Case Study of the Endolithic Green Alga Ostreobium quekettii.</title>
        <authorList>
            <person name="R Marcelino V."/>
            <person name="Cremen M.C."/>
            <person name="Jackson C.J."/>
            <person name="Larkum A.A."/>
            <person name="Verbruggen H."/>
        </authorList>
    </citation>
    <scope>NUCLEOTIDE SEQUENCE</scope>
</reference>
<accession>A0A1C9JBC9</accession>
<evidence type="ECO:0000259" key="4">
    <source>
        <dbReference type="SMART" id="SM00662"/>
    </source>
</evidence>
<feature type="domain" description="DNA-directed RNA polymerase RpoA/D/Rpb3-type" evidence="4">
    <location>
        <begin position="34"/>
        <end position="251"/>
    </location>
</feature>
<dbReference type="GeneID" id="29288621"/>
<evidence type="ECO:0000256" key="3">
    <source>
        <dbReference type="ARBA" id="ARBA00031776"/>
    </source>
</evidence>
<geneLocation type="chloroplast" evidence="5"/>
<dbReference type="GO" id="GO:0000428">
    <property type="term" value="C:DNA-directed RNA polymerase complex"/>
    <property type="evidence" value="ECO:0007669"/>
    <property type="project" value="UniProtKB-KW"/>
</dbReference>
<gene>
    <name evidence="5" type="primary">rpoA</name>
</gene>
<keyword evidence="5" id="KW-0150">Chloroplast</keyword>
<dbReference type="InterPro" id="IPR036603">
    <property type="entry name" value="RBP11-like"/>
</dbReference>
<dbReference type="SUPFAM" id="SSF56553">
    <property type="entry name" value="Insert subdomain of RNA polymerase alpha subunit"/>
    <property type="match status" value="1"/>
</dbReference>
<evidence type="ECO:0000256" key="2">
    <source>
        <dbReference type="ARBA" id="ARBA00023163"/>
    </source>
</evidence>
<keyword evidence="2" id="KW-0804">Transcription</keyword>
<protein>
    <recommendedName>
        <fullName evidence="3">Plastid-encoded RNA polymerase subunit alpha</fullName>
    </recommendedName>
</protein>
<dbReference type="Gene3D" id="2.170.120.12">
    <property type="entry name" value="DNA-directed RNA polymerase, insert domain"/>
    <property type="match status" value="1"/>
</dbReference>
<evidence type="ECO:0000256" key="1">
    <source>
        <dbReference type="ARBA" id="ARBA00022478"/>
    </source>
</evidence>
<keyword evidence="1" id="KW-0240">DNA-directed RNA polymerase</keyword>
<dbReference type="GO" id="GO:0003899">
    <property type="term" value="F:DNA-directed RNA polymerase activity"/>
    <property type="evidence" value="ECO:0007669"/>
    <property type="project" value="InterPro"/>
</dbReference>
<dbReference type="AlphaFoldDB" id="A0A1C9JBC9"/>
<dbReference type="Pfam" id="PF01193">
    <property type="entry name" value="RNA_pol_L"/>
    <property type="match status" value="1"/>
</dbReference>
<dbReference type="RefSeq" id="YP_009306247.1">
    <property type="nucleotide sequence ID" value="NC_031367.1"/>
</dbReference>
<dbReference type="SMART" id="SM00662">
    <property type="entry name" value="RPOLD"/>
    <property type="match status" value="1"/>
</dbReference>
<proteinExistence type="predicted"/>
<dbReference type="GO" id="GO:0006351">
    <property type="term" value="P:DNA-templated transcription"/>
    <property type="evidence" value="ECO:0007669"/>
    <property type="project" value="InterPro"/>
</dbReference>
<dbReference type="SUPFAM" id="SSF55257">
    <property type="entry name" value="RBP11-like subunits of RNA polymerase"/>
    <property type="match status" value="1"/>
</dbReference>
<dbReference type="Gene3D" id="3.30.1360.10">
    <property type="entry name" value="RNA polymerase, RBP11-like subunit"/>
    <property type="match status" value="1"/>
</dbReference>
<organism evidence="5">
    <name type="scientific">Derbesia sp. WEST4838</name>
    <dbReference type="NCBI Taxonomy" id="1847751"/>
    <lineage>
        <taxon>Eukaryota</taxon>
        <taxon>Viridiplantae</taxon>
        <taxon>Chlorophyta</taxon>
        <taxon>core chlorophytes</taxon>
        <taxon>Ulvophyceae</taxon>
        <taxon>TCBD clade</taxon>
        <taxon>Bryopsidales</taxon>
        <taxon>Bryopsidineae</taxon>
        <taxon>Derbesiaceae</taxon>
        <taxon>Derbesia</taxon>
    </lineage>
</organism>
<evidence type="ECO:0000313" key="5">
    <source>
        <dbReference type="EMBL" id="AOP19151.1"/>
    </source>
</evidence>
<dbReference type="GO" id="GO:0046983">
    <property type="term" value="F:protein dimerization activity"/>
    <property type="evidence" value="ECO:0007669"/>
    <property type="project" value="InterPro"/>
</dbReference>
<dbReference type="EMBL" id="KX808497">
    <property type="protein sequence ID" value="AOP19151.1"/>
    <property type="molecule type" value="Genomic_DNA"/>
</dbReference>
<dbReference type="InterPro" id="IPR011263">
    <property type="entry name" value="DNA-dir_RNA_pol_RpoA/D/Rpb3"/>
</dbReference>